<dbReference type="Gramene" id="AUR62029923-RA">
    <property type="protein sequence ID" value="AUR62029923-RA:cds"/>
    <property type="gene ID" value="AUR62029923"/>
</dbReference>
<reference evidence="2" key="2">
    <citation type="submission" date="2021-03" db="UniProtKB">
        <authorList>
            <consortium name="EnsemblPlants"/>
        </authorList>
    </citation>
    <scope>IDENTIFICATION</scope>
</reference>
<feature type="compositionally biased region" description="Low complexity" evidence="1">
    <location>
        <begin position="60"/>
        <end position="69"/>
    </location>
</feature>
<dbReference type="SMR" id="A0A803MIH5"/>
<dbReference type="AlphaFoldDB" id="A0A803MIH5"/>
<name>A0A803MIH5_CHEQI</name>
<sequence length="385" mass="42174">MRKASHVAPGLVVSFLGTPADSIMMQFGLNESNTLGDLVFIYKAEKIVFNSQDKKESSSEEGAGSGSEEVNISDSEHMDFQPDELEYLGFSVGPSGSSLAESSNPIPEKVIDFKLKPASRLLNSVFAISNSEFNPTGMGRVDIAEIGFEITVRNTETGVPANLHLNPSGLIDFHCSKPIVGKFINVNNIFLVLVGVSHDDDIVTIFHLDGSDDLTFILGSSPDEEYKVKLLELDAEVEKIPDITLFSEAVLTSDVLRRMITQLEETGITQQGPNLILHLVGTSGTTPDMIHRAWFILHHLQAMSHASDLGPYLVVCILSEPADSVMISFCFRELGKLVLIYKAERIAPNCHKQIGSGSHEETRSDTEVISLAPDKELQSLEIKFR</sequence>
<evidence type="ECO:0000313" key="3">
    <source>
        <dbReference type="Proteomes" id="UP000596660"/>
    </source>
</evidence>
<accession>A0A803MIH5</accession>
<proteinExistence type="predicted"/>
<dbReference type="Gene3D" id="3.70.10.10">
    <property type="match status" value="1"/>
</dbReference>
<evidence type="ECO:0000256" key="1">
    <source>
        <dbReference type="SAM" id="MobiDB-lite"/>
    </source>
</evidence>
<keyword evidence="3" id="KW-1185">Reference proteome</keyword>
<evidence type="ECO:0000313" key="2">
    <source>
        <dbReference type="EnsemblPlants" id="AUR62029923-RA:cds"/>
    </source>
</evidence>
<dbReference type="Proteomes" id="UP000596660">
    <property type="component" value="Unplaced"/>
</dbReference>
<reference evidence="2" key="1">
    <citation type="journal article" date="2017" name="Nature">
        <title>The genome of Chenopodium quinoa.</title>
        <authorList>
            <person name="Jarvis D.E."/>
            <person name="Ho Y.S."/>
            <person name="Lightfoot D.J."/>
            <person name="Schmoeckel S.M."/>
            <person name="Li B."/>
            <person name="Borm T.J.A."/>
            <person name="Ohyanagi H."/>
            <person name="Mineta K."/>
            <person name="Michell C.T."/>
            <person name="Saber N."/>
            <person name="Kharbatia N.M."/>
            <person name="Rupper R.R."/>
            <person name="Sharp A.R."/>
            <person name="Dally N."/>
            <person name="Boughton B.A."/>
            <person name="Woo Y.H."/>
            <person name="Gao G."/>
            <person name="Schijlen E.G.W.M."/>
            <person name="Guo X."/>
            <person name="Momin A.A."/>
            <person name="Negrao S."/>
            <person name="Al-Babili S."/>
            <person name="Gehring C."/>
            <person name="Roessner U."/>
            <person name="Jung C."/>
            <person name="Murphy K."/>
            <person name="Arold S.T."/>
            <person name="Gojobori T."/>
            <person name="van der Linden C.G."/>
            <person name="van Loo E.N."/>
            <person name="Jellen E.N."/>
            <person name="Maughan P.J."/>
            <person name="Tester M."/>
        </authorList>
    </citation>
    <scope>NUCLEOTIDE SEQUENCE [LARGE SCALE GENOMIC DNA]</scope>
    <source>
        <strain evidence="2">cv. PI 614886</strain>
    </source>
</reference>
<dbReference type="EnsemblPlants" id="AUR62029923-RA">
    <property type="protein sequence ID" value="AUR62029923-RA:cds"/>
    <property type="gene ID" value="AUR62029923"/>
</dbReference>
<protein>
    <submittedName>
        <fullName evidence="2">Uncharacterized protein</fullName>
    </submittedName>
</protein>
<organism evidence="2 3">
    <name type="scientific">Chenopodium quinoa</name>
    <name type="common">Quinoa</name>
    <dbReference type="NCBI Taxonomy" id="63459"/>
    <lineage>
        <taxon>Eukaryota</taxon>
        <taxon>Viridiplantae</taxon>
        <taxon>Streptophyta</taxon>
        <taxon>Embryophyta</taxon>
        <taxon>Tracheophyta</taxon>
        <taxon>Spermatophyta</taxon>
        <taxon>Magnoliopsida</taxon>
        <taxon>eudicotyledons</taxon>
        <taxon>Gunneridae</taxon>
        <taxon>Pentapetalae</taxon>
        <taxon>Caryophyllales</taxon>
        <taxon>Chenopodiaceae</taxon>
        <taxon>Chenopodioideae</taxon>
        <taxon>Atripliceae</taxon>
        <taxon>Chenopodium</taxon>
    </lineage>
</organism>
<feature type="region of interest" description="Disordered" evidence="1">
    <location>
        <begin position="53"/>
        <end position="72"/>
    </location>
</feature>